<proteinExistence type="predicted"/>
<name>A0A8H8A087_9FUNG</name>
<gene>
    <name evidence="2" type="ORF">BJ554DRAFT_4883</name>
</gene>
<dbReference type="EMBL" id="JAEFCI010002049">
    <property type="protein sequence ID" value="KAG5462497.1"/>
    <property type="molecule type" value="Genomic_DNA"/>
</dbReference>
<comment type="caution">
    <text evidence="2">The sequence shown here is derived from an EMBL/GenBank/DDBJ whole genome shotgun (WGS) entry which is preliminary data.</text>
</comment>
<dbReference type="AlphaFoldDB" id="A0A8H8A087"/>
<feature type="compositionally biased region" description="Basic and acidic residues" evidence="1">
    <location>
        <begin position="28"/>
        <end position="50"/>
    </location>
</feature>
<protein>
    <submittedName>
        <fullName evidence="2">Uncharacterized protein</fullName>
    </submittedName>
</protein>
<dbReference type="PANTHER" id="PTHR42663:SF6">
    <property type="entry name" value="HYDROLASE C777.06C-RELATED"/>
    <property type="match status" value="1"/>
</dbReference>
<feature type="region of interest" description="Disordered" evidence="1">
    <location>
        <begin position="221"/>
        <end position="241"/>
    </location>
</feature>
<dbReference type="OrthoDB" id="341300at2759"/>
<evidence type="ECO:0000313" key="3">
    <source>
        <dbReference type="Proteomes" id="UP000673691"/>
    </source>
</evidence>
<organism evidence="2 3">
    <name type="scientific">Olpidium bornovanus</name>
    <dbReference type="NCBI Taxonomy" id="278681"/>
    <lineage>
        <taxon>Eukaryota</taxon>
        <taxon>Fungi</taxon>
        <taxon>Fungi incertae sedis</taxon>
        <taxon>Olpidiomycota</taxon>
        <taxon>Olpidiomycotina</taxon>
        <taxon>Olpidiomycetes</taxon>
        <taxon>Olpidiales</taxon>
        <taxon>Olpidiaceae</taxon>
        <taxon>Olpidium</taxon>
    </lineage>
</organism>
<dbReference type="Gene3D" id="3.60.15.10">
    <property type="entry name" value="Ribonuclease Z/Hydroxyacylglutathione hydrolase-like"/>
    <property type="match status" value="2"/>
</dbReference>
<dbReference type="InterPro" id="IPR036866">
    <property type="entry name" value="RibonucZ/Hydroxyglut_hydro"/>
</dbReference>
<evidence type="ECO:0000313" key="2">
    <source>
        <dbReference type="EMBL" id="KAG5462497.1"/>
    </source>
</evidence>
<dbReference type="Proteomes" id="UP000673691">
    <property type="component" value="Unassembled WGS sequence"/>
</dbReference>
<evidence type="ECO:0000256" key="1">
    <source>
        <dbReference type="SAM" id="MobiDB-lite"/>
    </source>
</evidence>
<dbReference type="PANTHER" id="PTHR42663">
    <property type="entry name" value="HYDROLASE C777.06C-RELATED-RELATED"/>
    <property type="match status" value="1"/>
</dbReference>
<reference evidence="2 3" key="1">
    <citation type="journal article" name="Sci. Rep.">
        <title>Genome-scale phylogenetic analyses confirm Olpidium as the closest living zoosporic fungus to the non-flagellated, terrestrial fungi.</title>
        <authorList>
            <person name="Chang Y."/>
            <person name="Rochon D."/>
            <person name="Sekimoto S."/>
            <person name="Wang Y."/>
            <person name="Chovatia M."/>
            <person name="Sandor L."/>
            <person name="Salamov A."/>
            <person name="Grigoriev I.V."/>
            <person name="Stajich J.E."/>
            <person name="Spatafora J.W."/>
        </authorList>
    </citation>
    <scope>NUCLEOTIDE SEQUENCE [LARGE SCALE GENOMIC DNA]</scope>
    <source>
        <strain evidence="2">S191</strain>
    </source>
</reference>
<keyword evidence="3" id="KW-1185">Reference proteome</keyword>
<accession>A0A8H8A087</accession>
<feature type="region of interest" description="Disordered" evidence="1">
    <location>
        <begin position="18"/>
        <end position="50"/>
    </location>
</feature>
<sequence>MVFSFSTLGPVVRVPLDGFATNTGNGIRRGDARTGPDDRQSQGDRVPGDRDVVVRADHRWGREECLPRPAQLPSFLIPALPGAGEAATGPYRSLPAFGPSGLPGCEARGSGRPAPQRPLARFADAALRTTEPRCKTCVSTLSPEGKKNVRRNTCLLVRFDHEDGRERYAPSCSLPDAGAGRRSDAPILSRRNVIIDAGKTFYVQAIEHLPRLGVRYLDGLEEKTSSPPSEKPGNPRPDLDRARTSVAADAMLGLDDLRGWTLRRAIQPTVRIFLTAETMSVVKRAFPYLVDTNAATGAVLGRHGVRPVTFVRSFPMLLAGVPRFFP</sequence>